<evidence type="ECO:0000313" key="2">
    <source>
        <dbReference type="Proteomes" id="UP000224854"/>
    </source>
</evidence>
<keyword evidence="2" id="KW-1185">Reference proteome</keyword>
<dbReference type="EMBL" id="NJEU01000298">
    <property type="protein sequence ID" value="PHH76824.1"/>
    <property type="molecule type" value="Genomic_DNA"/>
</dbReference>
<proteinExistence type="predicted"/>
<dbReference type="Proteomes" id="UP000224854">
    <property type="component" value="Unassembled WGS sequence"/>
</dbReference>
<organism evidence="1 2">
    <name type="scientific">Ophiocordyceps australis</name>
    <dbReference type="NCBI Taxonomy" id="1399860"/>
    <lineage>
        <taxon>Eukaryota</taxon>
        <taxon>Fungi</taxon>
        <taxon>Dikarya</taxon>
        <taxon>Ascomycota</taxon>
        <taxon>Pezizomycotina</taxon>
        <taxon>Sordariomycetes</taxon>
        <taxon>Hypocreomycetidae</taxon>
        <taxon>Hypocreales</taxon>
        <taxon>Ophiocordycipitaceae</taxon>
        <taxon>Ophiocordyceps</taxon>
    </lineage>
</organism>
<name>A0A2C5ZBP0_9HYPO</name>
<gene>
    <name evidence="1" type="ORF">CDD82_3786</name>
</gene>
<reference evidence="1 2" key="1">
    <citation type="submission" date="2017-06" db="EMBL/GenBank/DDBJ databases">
        <title>Ant-infecting Ophiocordyceps genomes reveal a high diversity of potential behavioral manipulation genes and a possible major role for enterotoxins.</title>
        <authorList>
            <person name="De Bekker C."/>
            <person name="Evans H.C."/>
            <person name="Brachmann A."/>
            <person name="Hughes D.P."/>
        </authorList>
    </citation>
    <scope>NUCLEOTIDE SEQUENCE [LARGE SCALE GENOMIC DNA]</scope>
    <source>
        <strain evidence="1 2">1348a</strain>
    </source>
</reference>
<sequence length="82" mass="8959">MAAATPEHLSAYYYIKPSLFISATPPPPRHWTACRRMGAGFLTSQYVCRAASVSEGHRSLVTTLANLAHDRISDPDTWLGAV</sequence>
<protein>
    <submittedName>
        <fullName evidence="1">Uncharacterized protein</fullName>
    </submittedName>
</protein>
<dbReference type="AlphaFoldDB" id="A0A2C5ZBP0"/>
<comment type="caution">
    <text evidence="1">The sequence shown here is derived from an EMBL/GenBank/DDBJ whole genome shotgun (WGS) entry which is preliminary data.</text>
</comment>
<evidence type="ECO:0000313" key="1">
    <source>
        <dbReference type="EMBL" id="PHH76824.1"/>
    </source>
</evidence>
<accession>A0A2C5ZBP0</accession>